<accession>W9DMR0</accession>
<dbReference type="EMBL" id="AZAJ01000001">
    <property type="protein sequence ID" value="ETA66939.1"/>
    <property type="molecule type" value="Genomic_DNA"/>
</dbReference>
<sequence>MIHYSTKKLAFKSILTIFSVLLLVQTTSAVSVGASPYSLEFDLKEGIFQKNITIINNGNEFSTYSVYTADEYSDLVGIFPSSFDLSPSMTKEVTVICIPPELASGNISLKISIAACSDNSKLGMGAGIRIPVTIIQGEIVDNSGTNVYTSFSRHIMNFF</sequence>
<protein>
    <recommendedName>
        <fullName evidence="3">DUF1573 domain-containing protein</fullName>
    </recommendedName>
</protein>
<evidence type="ECO:0008006" key="3">
    <source>
        <dbReference type="Google" id="ProtNLM"/>
    </source>
</evidence>
<comment type="caution">
    <text evidence="1">The sequence shown here is derived from an EMBL/GenBank/DDBJ whole genome shotgun (WGS) entry which is preliminary data.</text>
</comment>
<dbReference type="STRING" id="1090322.MettiDRAFT_0342"/>
<reference evidence="1 2" key="1">
    <citation type="submission" date="2013-08" db="EMBL/GenBank/DDBJ databases">
        <authorList>
            <consortium name="DOE Joint Genome Institute"/>
            <person name="Eisen J."/>
            <person name="Huntemann M."/>
            <person name="Han J."/>
            <person name="Chen A."/>
            <person name="Kyrpides N."/>
            <person name="Mavromatis K."/>
            <person name="Markowitz V."/>
            <person name="Palaniappan K."/>
            <person name="Ivanova N."/>
            <person name="Schaumberg A."/>
            <person name="Pati A."/>
            <person name="Liolios K."/>
            <person name="Nordberg H.P."/>
            <person name="Cantor M.N."/>
            <person name="Hua S.X."/>
            <person name="Woyke T."/>
        </authorList>
    </citation>
    <scope>NUCLEOTIDE SEQUENCE [LARGE SCALE GENOMIC DNA]</scope>
    <source>
        <strain evidence="1 2">DSM 2278</strain>
    </source>
</reference>
<dbReference type="AlphaFoldDB" id="W9DMR0"/>
<organism evidence="1 2">
    <name type="scientific">Methanolobus tindarius DSM 2278</name>
    <dbReference type="NCBI Taxonomy" id="1090322"/>
    <lineage>
        <taxon>Archaea</taxon>
        <taxon>Methanobacteriati</taxon>
        <taxon>Methanobacteriota</taxon>
        <taxon>Stenosarchaea group</taxon>
        <taxon>Methanomicrobia</taxon>
        <taxon>Methanosarcinales</taxon>
        <taxon>Methanosarcinaceae</taxon>
        <taxon>Methanolobus</taxon>
    </lineage>
</organism>
<proteinExistence type="predicted"/>
<dbReference type="Proteomes" id="UP000019483">
    <property type="component" value="Unassembled WGS sequence"/>
</dbReference>
<keyword evidence="2" id="KW-1185">Reference proteome</keyword>
<evidence type="ECO:0000313" key="2">
    <source>
        <dbReference type="Proteomes" id="UP000019483"/>
    </source>
</evidence>
<gene>
    <name evidence="1" type="ORF">MettiDRAFT_0342</name>
</gene>
<name>W9DMR0_METTI</name>
<evidence type="ECO:0000313" key="1">
    <source>
        <dbReference type="EMBL" id="ETA66939.1"/>
    </source>
</evidence>